<dbReference type="GO" id="GO:0016491">
    <property type="term" value="F:oxidoreductase activity"/>
    <property type="evidence" value="ECO:0007669"/>
    <property type="project" value="InterPro"/>
</dbReference>
<proteinExistence type="inferred from homology"/>
<evidence type="ECO:0000313" key="2">
    <source>
        <dbReference type="EMBL" id="KAF2750805.1"/>
    </source>
</evidence>
<protein>
    <recommendedName>
        <fullName evidence="4">EthD domain-containing protein</fullName>
    </recommendedName>
</protein>
<organism evidence="2 3">
    <name type="scientific">Sporormia fimetaria CBS 119925</name>
    <dbReference type="NCBI Taxonomy" id="1340428"/>
    <lineage>
        <taxon>Eukaryota</taxon>
        <taxon>Fungi</taxon>
        <taxon>Dikarya</taxon>
        <taxon>Ascomycota</taxon>
        <taxon>Pezizomycotina</taxon>
        <taxon>Dothideomycetes</taxon>
        <taxon>Pleosporomycetidae</taxon>
        <taxon>Pleosporales</taxon>
        <taxon>Sporormiaceae</taxon>
        <taxon>Sporormia</taxon>
    </lineage>
</organism>
<keyword evidence="3" id="KW-1185">Reference proteome</keyword>
<dbReference type="InterPro" id="IPR009799">
    <property type="entry name" value="EthD_dom"/>
</dbReference>
<dbReference type="Gene3D" id="3.30.70.100">
    <property type="match status" value="1"/>
</dbReference>
<dbReference type="Proteomes" id="UP000799440">
    <property type="component" value="Unassembled WGS sequence"/>
</dbReference>
<dbReference type="SUPFAM" id="SSF54909">
    <property type="entry name" value="Dimeric alpha+beta barrel"/>
    <property type="match status" value="1"/>
</dbReference>
<reference evidence="2" key="1">
    <citation type="journal article" date="2020" name="Stud. Mycol.">
        <title>101 Dothideomycetes genomes: a test case for predicting lifestyles and emergence of pathogens.</title>
        <authorList>
            <person name="Haridas S."/>
            <person name="Albert R."/>
            <person name="Binder M."/>
            <person name="Bloem J."/>
            <person name="Labutti K."/>
            <person name="Salamov A."/>
            <person name="Andreopoulos B."/>
            <person name="Baker S."/>
            <person name="Barry K."/>
            <person name="Bills G."/>
            <person name="Bluhm B."/>
            <person name="Cannon C."/>
            <person name="Castanera R."/>
            <person name="Culley D."/>
            <person name="Daum C."/>
            <person name="Ezra D."/>
            <person name="Gonzalez J."/>
            <person name="Henrissat B."/>
            <person name="Kuo A."/>
            <person name="Liang C."/>
            <person name="Lipzen A."/>
            <person name="Lutzoni F."/>
            <person name="Magnuson J."/>
            <person name="Mondo S."/>
            <person name="Nolan M."/>
            <person name="Ohm R."/>
            <person name="Pangilinan J."/>
            <person name="Park H.-J."/>
            <person name="Ramirez L."/>
            <person name="Alfaro M."/>
            <person name="Sun H."/>
            <person name="Tritt A."/>
            <person name="Yoshinaga Y."/>
            <person name="Zwiers L.-H."/>
            <person name="Turgeon B."/>
            <person name="Goodwin S."/>
            <person name="Spatafora J."/>
            <person name="Crous P."/>
            <person name="Grigoriev I."/>
        </authorList>
    </citation>
    <scope>NUCLEOTIDE SEQUENCE</scope>
    <source>
        <strain evidence="2">CBS 119925</strain>
    </source>
</reference>
<dbReference type="PANTHER" id="PTHR40260">
    <property type="entry name" value="BLR8190 PROTEIN"/>
    <property type="match status" value="1"/>
</dbReference>
<evidence type="ECO:0008006" key="4">
    <source>
        <dbReference type="Google" id="ProtNLM"/>
    </source>
</evidence>
<gene>
    <name evidence="2" type="ORF">M011DRAFT_455792</name>
</gene>
<dbReference type="OrthoDB" id="4892971at2759"/>
<dbReference type="EMBL" id="MU006563">
    <property type="protein sequence ID" value="KAF2750805.1"/>
    <property type="molecule type" value="Genomic_DNA"/>
</dbReference>
<evidence type="ECO:0000313" key="3">
    <source>
        <dbReference type="Proteomes" id="UP000799440"/>
    </source>
</evidence>
<evidence type="ECO:0000256" key="1">
    <source>
        <dbReference type="ARBA" id="ARBA00005986"/>
    </source>
</evidence>
<dbReference type="PANTHER" id="PTHR40260:SF2">
    <property type="entry name" value="BLR8190 PROTEIN"/>
    <property type="match status" value="1"/>
</dbReference>
<sequence length="105" mass="11617">MSSHGATATVLYPRKDGATFNMDYYLSTHMELVSKYWKQHGLKSWSVTQLGPDSPYSVQANLEWESTDSLQNAMKDEGTKEIMEDVPKFSSESPVLIAGGVVARG</sequence>
<dbReference type="NCBIfam" id="TIGR02118">
    <property type="entry name" value="EthD family reductase"/>
    <property type="match status" value="1"/>
</dbReference>
<name>A0A6A6VJN5_9PLEO</name>
<dbReference type="InterPro" id="IPR011008">
    <property type="entry name" value="Dimeric_a/b-barrel"/>
</dbReference>
<dbReference type="AlphaFoldDB" id="A0A6A6VJN5"/>
<comment type="similarity">
    <text evidence="1">Belongs to the tpcK family.</text>
</comment>
<accession>A0A6A6VJN5</accession>